<dbReference type="GO" id="GO:0031297">
    <property type="term" value="P:replication fork processing"/>
    <property type="evidence" value="ECO:0007669"/>
    <property type="project" value="TreeGrafter"/>
</dbReference>
<keyword evidence="3" id="KW-0238">DNA-binding</keyword>
<dbReference type="GO" id="GO:0071821">
    <property type="term" value="C:FANCM-MHF complex"/>
    <property type="evidence" value="ECO:0007669"/>
    <property type="project" value="InterPro"/>
</dbReference>
<dbReference type="GO" id="GO:0006281">
    <property type="term" value="P:DNA repair"/>
    <property type="evidence" value="ECO:0007669"/>
    <property type="project" value="UniProtKB-KW"/>
</dbReference>
<evidence type="ECO:0000256" key="2">
    <source>
        <dbReference type="ARBA" id="ARBA00022763"/>
    </source>
</evidence>
<keyword evidence="2" id="KW-0227">DNA damage</keyword>
<dbReference type="GO" id="GO:0000712">
    <property type="term" value="P:resolution of meiotic recombination intermediates"/>
    <property type="evidence" value="ECO:0007669"/>
    <property type="project" value="TreeGrafter"/>
</dbReference>
<dbReference type="InterPro" id="IPR029003">
    <property type="entry name" value="CENP-S/Mhf1"/>
</dbReference>
<dbReference type="GO" id="GO:0003677">
    <property type="term" value="F:DNA binding"/>
    <property type="evidence" value="ECO:0007669"/>
    <property type="project" value="UniProtKB-KW"/>
</dbReference>
<feature type="non-terminal residue" evidence="5">
    <location>
        <position position="82"/>
    </location>
</feature>
<evidence type="ECO:0000313" key="5">
    <source>
        <dbReference type="EMBL" id="TPX58938.1"/>
    </source>
</evidence>
<dbReference type="Gene3D" id="1.10.20.10">
    <property type="entry name" value="Histone, subunit A"/>
    <property type="match status" value="1"/>
</dbReference>
<name>A0A507E744_9FUNG</name>
<dbReference type="InterPro" id="IPR009072">
    <property type="entry name" value="Histone-fold"/>
</dbReference>
<comment type="caution">
    <text evidence="5">The sequence shown here is derived from an EMBL/GenBank/DDBJ whole genome shotgun (WGS) entry which is preliminary data.</text>
</comment>
<evidence type="ECO:0000313" key="6">
    <source>
        <dbReference type="Proteomes" id="UP000320333"/>
    </source>
</evidence>
<keyword evidence="4" id="KW-0234">DNA repair</keyword>
<proteinExistence type="inferred from homology"/>
<gene>
    <name evidence="5" type="ORF">CcCBS67573_g09121</name>
</gene>
<dbReference type="CDD" id="cd22919">
    <property type="entry name" value="HFD_CENP-S"/>
    <property type="match status" value="1"/>
</dbReference>
<sequence>MLPDHEDDDAVDPETQRLQASIHYTVSKLITSILSENKVDVAPTPQFVHAVTAVVLAQCGSLAVDLDSFSKHGKRSVVSVED</sequence>
<dbReference type="AlphaFoldDB" id="A0A507E744"/>
<dbReference type="EMBL" id="QEAP01000726">
    <property type="protein sequence ID" value="TPX58938.1"/>
    <property type="molecule type" value="Genomic_DNA"/>
</dbReference>
<dbReference type="Proteomes" id="UP000320333">
    <property type="component" value="Unassembled WGS sequence"/>
</dbReference>
<evidence type="ECO:0000256" key="1">
    <source>
        <dbReference type="ARBA" id="ARBA00006612"/>
    </source>
</evidence>
<evidence type="ECO:0008006" key="7">
    <source>
        <dbReference type="Google" id="ProtNLM"/>
    </source>
</evidence>
<dbReference type="GO" id="GO:0003682">
    <property type="term" value="F:chromatin binding"/>
    <property type="evidence" value="ECO:0007669"/>
    <property type="project" value="TreeGrafter"/>
</dbReference>
<accession>A0A507E744</accession>
<keyword evidence="6" id="KW-1185">Reference proteome</keyword>
<dbReference type="Pfam" id="PF15630">
    <property type="entry name" value="CENP-S"/>
    <property type="match status" value="1"/>
</dbReference>
<dbReference type="PANTHER" id="PTHR22980:SF0">
    <property type="entry name" value="CENTROMERE PROTEIN S"/>
    <property type="match status" value="1"/>
</dbReference>
<dbReference type="OrthoDB" id="1872155at2759"/>
<comment type="similarity">
    <text evidence="1">Belongs to the TAF9 family. CENP-S/MHF1 subfamily.</text>
</comment>
<organism evidence="5 6">
    <name type="scientific">Chytriomyces confervae</name>
    <dbReference type="NCBI Taxonomy" id="246404"/>
    <lineage>
        <taxon>Eukaryota</taxon>
        <taxon>Fungi</taxon>
        <taxon>Fungi incertae sedis</taxon>
        <taxon>Chytridiomycota</taxon>
        <taxon>Chytridiomycota incertae sedis</taxon>
        <taxon>Chytridiomycetes</taxon>
        <taxon>Chytridiales</taxon>
        <taxon>Chytriomycetaceae</taxon>
        <taxon>Chytriomyces</taxon>
    </lineage>
</organism>
<evidence type="ECO:0000256" key="3">
    <source>
        <dbReference type="ARBA" id="ARBA00023125"/>
    </source>
</evidence>
<protein>
    <recommendedName>
        <fullName evidence="7">Centromere protein X</fullName>
    </recommendedName>
</protein>
<dbReference type="STRING" id="246404.A0A507E744"/>
<reference evidence="5 6" key="1">
    <citation type="journal article" date="2019" name="Sci. Rep.">
        <title>Comparative genomics of chytrid fungi reveal insights into the obligate biotrophic and pathogenic lifestyle of Synchytrium endobioticum.</title>
        <authorList>
            <person name="van de Vossenberg B.T.L.H."/>
            <person name="Warris S."/>
            <person name="Nguyen H.D.T."/>
            <person name="van Gent-Pelzer M.P.E."/>
            <person name="Joly D.L."/>
            <person name="van de Geest H.C."/>
            <person name="Bonants P.J.M."/>
            <person name="Smith D.S."/>
            <person name="Levesque C.A."/>
            <person name="van der Lee T.A.J."/>
        </authorList>
    </citation>
    <scope>NUCLEOTIDE SEQUENCE [LARGE SCALE GENOMIC DNA]</scope>
    <source>
        <strain evidence="5 6">CBS 675.73</strain>
    </source>
</reference>
<dbReference type="PANTHER" id="PTHR22980">
    <property type="entry name" value="CORTISTATIN"/>
    <property type="match status" value="1"/>
</dbReference>
<evidence type="ECO:0000256" key="4">
    <source>
        <dbReference type="ARBA" id="ARBA00023204"/>
    </source>
</evidence>
<dbReference type="GO" id="GO:0046982">
    <property type="term" value="F:protein heterodimerization activity"/>
    <property type="evidence" value="ECO:0007669"/>
    <property type="project" value="InterPro"/>
</dbReference>